<dbReference type="Proteomes" id="UP000001307">
    <property type="component" value="Unassembled WGS sequence"/>
</dbReference>
<gene>
    <name evidence="1" type="ORF">GSOID_T00003418001</name>
</gene>
<evidence type="ECO:0000313" key="1">
    <source>
        <dbReference type="EMBL" id="CBY08047.1"/>
    </source>
</evidence>
<name>E4X6Y7_OIKDI</name>
<dbReference type="InParanoid" id="E4X6Y7"/>
<sequence>MERVLPQPAFATTRPGARGITLKEKSGLGDGKRTKELYKLRQQSALFRRRRRFNSRNRT</sequence>
<organism evidence="1">
    <name type="scientific">Oikopleura dioica</name>
    <name type="common">Tunicate</name>
    <dbReference type="NCBI Taxonomy" id="34765"/>
    <lineage>
        <taxon>Eukaryota</taxon>
        <taxon>Metazoa</taxon>
        <taxon>Chordata</taxon>
        <taxon>Tunicata</taxon>
        <taxon>Appendicularia</taxon>
        <taxon>Copelata</taxon>
        <taxon>Oikopleuridae</taxon>
        <taxon>Oikopleura</taxon>
    </lineage>
</organism>
<proteinExistence type="predicted"/>
<reference evidence="1" key="1">
    <citation type="journal article" date="2010" name="Science">
        <title>Plasticity of animal genome architecture unmasked by rapid evolution of a pelagic tunicate.</title>
        <authorList>
            <person name="Denoeud F."/>
            <person name="Henriet S."/>
            <person name="Mungpakdee S."/>
            <person name="Aury J.M."/>
            <person name="Da Silva C."/>
            <person name="Brinkmann H."/>
            <person name="Mikhaleva J."/>
            <person name="Olsen L.C."/>
            <person name="Jubin C."/>
            <person name="Canestro C."/>
            <person name="Bouquet J.M."/>
            <person name="Danks G."/>
            <person name="Poulain J."/>
            <person name="Campsteijn C."/>
            <person name="Adamski M."/>
            <person name="Cross I."/>
            <person name="Yadetie F."/>
            <person name="Muffato M."/>
            <person name="Louis A."/>
            <person name="Butcher S."/>
            <person name="Tsagkogeorga G."/>
            <person name="Konrad A."/>
            <person name="Singh S."/>
            <person name="Jensen M.F."/>
            <person name="Cong E.H."/>
            <person name="Eikeseth-Otteraa H."/>
            <person name="Noel B."/>
            <person name="Anthouard V."/>
            <person name="Porcel B.M."/>
            <person name="Kachouri-Lafond R."/>
            <person name="Nishino A."/>
            <person name="Ugolini M."/>
            <person name="Chourrout P."/>
            <person name="Nishida H."/>
            <person name="Aasland R."/>
            <person name="Huzurbazar S."/>
            <person name="Westhof E."/>
            <person name="Delsuc F."/>
            <person name="Lehrach H."/>
            <person name="Reinhardt R."/>
            <person name="Weissenbach J."/>
            <person name="Roy S.W."/>
            <person name="Artiguenave F."/>
            <person name="Postlethwait J.H."/>
            <person name="Manak J.R."/>
            <person name="Thompson E.M."/>
            <person name="Jaillon O."/>
            <person name="Du Pasquier L."/>
            <person name="Boudinot P."/>
            <person name="Liberles D.A."/>
            <person name="Volff J.N."/>
            <person name="Philippe H."/>
            <person name="Lenhard B."/>
            <person name="Roest Crollius H."/>
            <person name="Wincker P."/>
            <person name="Chourrout D."/>
        </authorList>
    </citation>
    <scope>NUCLEOTIDE SEQUENCE [LARGE SCALE GENOMIC DNA]</scope>
</reference>
<dbReference type="EMBL" id="FN653027">
    <property type="protein sequence ID" value="CBY08047.1"/>
    <property type="molecule type" value="Genomic_DNA"/>
</dbReference>
<keyword evidence="2" id="KW-1185">Reference proteome</keyword>
<accession>E4X6Y7</accession>
<protein>
    <submittedName>
        <fullName evidence="1">Uncharacterized protein</fullName>
    </submittedName>
</protein>
<dbReference type="AlphaFoldDB" id="E4X6Y7"/>
<evidence type="ECO:0000313" key="2">
    <source>
        <dbReference type="Proteomes" id="UP000001307"/>
    </source>
</evidence>